<evidence type="ECO:0000313" key="3">
    <source>
        <dbReference type="Proteomes" id="UP000269721"/>
    </source>
</evidence>
<organism evidence="2 3">
    <name type="scientific">Blyttiomyces helicus</name>
    <dbReference type="NCBI Taxonomy" id="388810"/>
    <lineage>
        <taxon>Eukaryota</taxon>
        <taxon>Fungi</taxon>
        <taxon>Fungi incertae sedis</taxon>
        <taxon>Chytridiomycota</taxon>
        <taxon>Chytridiomycota incertae sedis</taxon>
        <taxon>Chytridiomycetes</taxon>
        <taxon>Chytridiomycetes incertae sedis</taxon>
        <taxon>Blyttiomyces</taxon>
    </lineage>
</organism>
<name>A0A4V1IPH5_9FUNG</name>
<sequence length="523" mass="58689">MSKITKFTIPLTRTSSTILELPLPPKKPVGDRIRWRDLDRRHLPSGRLHDIDKEFCGLLGEVVALVPVPILTQCYKRGDRGLTGGVKDVHGGRVVPQRRSRRVAKHSDVQSEGRGETSASLPRIPMCLQRIVPDARTAVAAAVRAASMPKQRRAELLILRGELKEQMPELVELRGRGQHSAIEVAFNGLEEEEEGELADLVMHVRHITPPARAIQDALADANTIAGEELRELPSQRLLLPLGGLVHANQHHWHHQMDVLITPKRQETSDWDLVRSRVNAGVSLVLDPRVGGKLITPNDLMGGGVKILTMHLGVRLGRELKQFEQRLPAKRSEVLRQLKIRRGAVDDREGSKPPLIDSLVLAVAVSAALLPCNPTTLSKPTTPHPRLGSPYKHNAVCPNRNSIPHHFLPQTQLLLQRIVPENDGFPNERRTKLEVFMRELTQGPPELVYLRRGAEDATAEVARSRIEQREPRELDHIARHGRGRSAPLHDAHDRGPIEVSEDFSEFGRSLRRRWRLRGTAWGRR</sequence>
<keyword evidence="3" id="KW-1185">Reference proteome</keyword>
<feature type="compositionally biased region" description="Basic and acidic residues" evidence="1">
    <location>
        <begin position="105"/>
        <end position="115"/>
    </location>
</feature>
<evidence type="ECO:0000313" key="2">
    <source>
        <dbReference type="EMBL" id="RKO83077.1"/>
    </source>
</evidence>
<proteinExistence type="predicted"/>
<protein>
    <submittedName>
        <fullName evidence="2">Uncharacterized protein</fullName>
    </submittedName>
</protein>
<dbReference type="Proteomes" id="UP000269721">
    <property type="component" value="Unassembled WGS sequence"/>
</dbReference>
<feature type="region of interest" description="Disordered" evidence="1">
    <location>
        <begin position="474"/>
        <end position="494"/>
    </location>
</feature>
<dbReference type="EMBL" id="ML001700">
    <property type="protein sequence ID" value="RKO83077.1"/>
    <property type="molecule type" value="Genomic_DNA"/>
</dbReference>
<feature type="region of interest" description="Disordered" evidence="1">
    <location>
        <begin position="87"/>
        <end position="119"/>
    </location>
</feature>
<gene>
    <name evidence="2" type="ORF">BDK51DRAFT_40579</name>
</gene>
<accession>A0A4V1IPH5</accession>
<evidence type="ECO:0000256" key="1">
    <source>
        <dbReference type="SAM" id="MobiDB-lite"/>
    </source>
</evidence>
<reference evidence="3" key="1">
    <citation type="journal article" date="2018" name="Nat. Microbiol.">
        <title>Leveraging single-cell genomics to expand the fungal tree of life.</title>
        <authorList>
            <person name="Ahrendt S.R."/>
            <person name="Quandt C.A."/>
            <person name="Ciobanu D."/>
            <person name="Clum A."/>
            <person name="Salamov A."/>
            <person name="Andreopoulos B."/>
            <person name="Cheng J.F."/>
            <person name="Woyke T."/>
            <person name="Pelin A."/>
            <person name="Henrissat B."/>
            <person name="Reynolds N.K."/>
            <person name="Benny G.L."/>
            <person name="Smith M.E."/>
            <person name="James T.Y."/>
            <person name="Grigoriev I.V."/>
        </authorList>
    </citation>
    <scope>NUCLEOTIDE SEQUENCE [LARGE SCALE GENOMIC DNA]</scope>
</reference>
<dbReference type="AlphaFoldDB" id="A0A4V1IPH5"/>